<evidence type="ECO:0000259" key="4">
    <source>
        <dbReference type="Pfam" id="PF09394"/>
    </source>
</evidence>
<evidence type="ECO:0000256" key="3">
    <source>
        <dbReference type="SAM" id="SignalP"/>
    </source>
</evidence>
<feature type="domain" description="Proteinase inhibitor I42 chagasin" evidence="4">
    <location>
        <begin position="26"/>
        <end position="113"/>
    </location>
</feature>
<dbReference type="InterPro" id="IPR018990">
    <property type="entry name" value="Prot_inh_I42_chagasin"/>
</dbReference>
<dbReference type="EMBL" id="BAQD01000021">
    <property type="protein sequence ID" value="GBQ07218.1"/>
    <property type="molecule type" value="Genomic_DNA"/>
</dbReference>
<accession>A0ABQ0NZ96</accession>
<evidence type="ECO:0000313" key="6">
    <source>
        <dbReference type="Proteomes" id="UP001062901"/>
    </source>
</evidence>
<comment type="caution">
    <text evidence="5">The sequence shown here is derived from an EMBL/GenBank/DDBJ whole genome shotgun (WGS) entry which is preliminary data.</text>
</comment>
<reference evidence="5" key="1">
    <citation type="submission" date="2013-04" db="EMBL/GenBank/DDBJ databases">
        <title>The genome sequencing project of 58 acetic acid bacteria.</title>
        <authorList>
            <person name="Okamoto-Kainuma A."/>
            <person name="Ishikawa M."/>
            <person name="Umino S."/>
            <person name="Koizumi Y."/>
            <person name="Shiwa Y."/>
            <person name="Yoshikawa H."/>
            <person name="Matsutani M."/>
            <person name="Matsushita K."/>
        </authorList>
    </citation>
    <scope>NUCLEOTIDE SEQUENCE</scope>
    <source>
        <strain evidence="5">DSM 15669</strain>
    </source>
</reference>
<keyword evidence="1" id="KW-0646">Protease inhibitor</keyword>
<proteinExistence type="predicted"/>
<dbReference type="SUPFAM" id="SSF141066">
    <property type="entry name" value="ICP-like"/>
    <property type="match status" value="1"/>
</dbReference>
<dbReference type="Proteomes" id="UP001062901">
    <property type="component" value="Unassembled WGS sequence"/>
</dbReference>
<evidence type="ECO:0000256" key="2">
    <source>
        <dbReference type="ARBA" id="ARBA00022704"/>
    </source>
</evidence>
<dbReference type="Pfam" id="PF09394">
    <property type="entry name" value="Inhibitor_I42"/>
    <property type="match status" value="1"/>
</dbReference>
<feature type="chain" id="PRO_5045314995" description="Proteinase inhibitor I42 chagasin domain-containing protein" evidence="3">
    <location>
        <begin position="19"/>
        <end position="115"/>
    </location>
</feature>
<organism evidence="5 6">
    <name type="scientific">Saccharibacter floricola DSM 15669</name>
    <dbReference type="NCBI Taxonomy" id="1123227"/>
    <lineage>
        <taxon>Bacteria</taxon>
        <taxon>Pseudomonadati</taxon>
        <taxon>Pseudomonadota</taxon>
        <taxon>Alphaproteobacteria</taxon>
        <taxon>Acetobacterales</taxon>
        <taxon>Acetobacteraceae</taxon>
        <taxon>Saccharibacter</taxon>
    </lineage>
</organism>
<dbReference type="InterPro" id="IPR036331">
    <property type="entry name" value="Chagasin-like_sf"/>
</dbReference>
<feature type="signal peptide" evidence="3">
    <location>
        <begin position="1"/>
        <end position="18"/>
    </location>
</feature>
<name>A0ABQ0NZ96_9PROT</name>
<sequence>MKTCFALVALLLPSLSYAQERTDLTVRPQALFTLTLPAQFSTGASWMVKTLPQTAVLVGMERQPGRDCHGAVGCPEQEVLYLKAVKRGTDKLVLVYGRPFEALPKEETVKTITVR</sequence>
<evidence type="ECO:0000313" key="5">
    <source>
        <dbReference type="EMBL" id="GBQ07218.1"/>
    </source>
</evidence>
<gene>
    <name evidence="5" type="ORF">AA15669_1285</name>
</gene>
<keyword evidence="6" id="KW-1185">Reference proteome</keyword>
<keyword evidence="2" id="KW-0789">Thiol protease inhibitor</keyword>
<dbReference type="RefSeq" id="WP_018980564.1">
    <property type="nucleotide sequence ID" value="NZ_BAQD01000021.1"/>
</dbReference>
<protein>
    <recommendedName>
        <fullName evidence="4">Proteinase inhibitor I42 chagasin domain-containing protein</fullName>
    </recommendedName>
</protein>
<keyword evidence="3" id="KW-0732">Signal</keyword>
<evidence type="ECO:0000256" key="1">
    <source>
        <dbReference type="ARBA" id="ARBA00022690"/>
    </source>
</evidence>
<dbReference type="Gene3D" id="2.60.40.2020">
    <property type="match status" value="1"/>
</dbReference>